<evidence type="ECO:0000256" key="3">
    <source>
        <dbReference type="ARBA" id="ARBA00022781"/>
    </source>
</evidence>
<dbReference type="InterPro" id="IPR000711">
    <property type="entry name" value="ATPase_OSCP/dsu"/>
</dbReference>
<comment type="similarity">
    <text evidence="8">Belongs to the ATPase delta chain family.</text>
</comment>
<reference evidence="9" key="1">
    <citation type="submission" date="2022-11" db="EMBL/GenBank/DDBJ databases">
        <title>Genomic comparisons reveal selection pressure and functional variation between nutritional endosymbionts of cave-adapted and epigean Hawaiian planthoppers.</title>
        <authorList>
            <person name="Gossett J.M."/>
            <person name="Porter M.L."/>
            <person name="Vasquez Y."/>
            <person name="Bennett G.M."/>
            <person name="Chong R.A."/>
        </authorList>
    </citation>
    <scope>NUCLEOTIDE SEQUENCE</scope>
    <source>
        <strain evidence="9">OPOL2</strain>
    </source>
</reference>
<dbReference type="Gene3D" id="1.10.520.20">
    <property type="entry name" value="N-terminal domain of the delta subunit of the F1F0-ATP synthase"/>
    <property type="match status" value="1"/>
</dbReference>
<proteinExistence type="inferred from homology"/>
<dbReference type="RefSeq" id="WP_274360530.1">
    <property type="nucleotide sequence ID" value="NZ_CP110496.1"/>
</dbReference>
<evidence type="ECO:0000313" key="10">
    <source>
        <dbReference type="Proteomes" id="UP001214992"/>
    </source>
</evidence>
<dbReference type="Proteomes" id="UP001214992">
    <property type="component" value="Chromosome"/>
</dbReference>
<dbReference type="NCBIfam" id="TIGR01145">
    <property type="entry name" value="ATP_synt_delta"/>
    <property type="match status" value="1"/>
</dbReference>
<name>A0AAX3N800_9ENTR</name>
<keyword evidence="5 8" id="KW-0472">Membrane</keyword>
<evidence type="ECO:0000256" key="6">
    <source>
        <dbReference type="ARBA" id="ARBA00023196"/>
    </source>
</evidence>
<dbReference type="EMBL" id="CP110496">
    <property type="protein sequence ID" value="WDI78503.1"/>
    <property type="molecule type" value="Genomic_DNA"/>
</dbReference>
<keyword evidence="4 8" id="KW-0406">Ion transport</keyword>
<comment type="function">
    <text evidence="8">F(1)F(0) ATP synthase produces ATP from ADP in the presence of a proton or sodium gradient. F-type ATPases consist of two structural domains, F(1) containing the extramembraneous catalytic core and F(0) containing the membrane proton channel, linked together by a central stalk and a peripheral stalk. During catalysis, ATP synthesis in the catalytic domain of F(1) is coupled via a rotary mechanism of the central stalk subunits to proton translocation.</text>
</comment>
<protein>
    <recommendedName>
        <fullName evidence="8">ATP synthase subunit delta</fullName>
    </recommendedName>
    <alternativeName>
        <fullName evidence="8">ATP synthase F(1) sector subunit delta</fullName>
    </alternativeName>
    <alternativeName>
        <fullName evidence="8">F-type ATPase subunit delta</fullName>
        <shortName evidence="8">F-ATPase subunit delta</shortName>
    </alternativeName>
</protein>
<dbReference type="GO" id="GO:0045259">
    <property type="term" value="C:proton-transporting ATP synthase complex"/>
    <property type="evidence" value="ECO:0007669"/>
    <property type="project" value="UniProtKB-KW"/>
</dbReference>
<keyword evidence="7 8" id="KW-0066">ATP synthesis</keyword>
<sequence>MIFMHNYITLSKIYANAILSYSLKKKCTLYWNDMLMLTTNIINNNKMKKLFLNYYSTKEQFDILTNLLDNYINFEFKNFIKIALSNHGLIIIPYIFKQFIELHDQYKNNITVNIESAYKLNKSQLFNIKKIISKKVTGNIKINCKINKFILAGIIINIKNFTLDGSLLNKLNILKKGML</sequence>
<evidence type="ECO:0000256" key="1">
    <source>
        <dbReference type="ARBA" id="ARBA00004370"/>
    </source>
</evidence>
<dbReference type="PRINTS" id="PR00125">
    <property type="entry name" value="ATPASEDELTA"/>
</dbReference>
<keyword evidence="3 8" id="KW-0375">Hydrogen ion transport</keyword>
<evidence type="ECO:0000313" key="9">
    <source>
        <dbReference type="EMBL" id="WDI78503.1"/>
    </source>
</evidence>
<dbReference type="SUPFAM" id="SSF47928">
    <property type="entry name" value="N-terminal domain of the delta subunit of the F1F0-ATP synthase"/>
    <property type="match status" value="1"/>
</dbReference>
<evidence type="ECO:0000256" key="7">
    <source>
        <dbReference type="ARBA" id="ARBA00023310"/>
    </source>
</evidence>
<dbReference type="AlphaFoldDB" id="A0AAX3N800"/>
<dbReference type="PANTHER" id="PTHR11910">
    <property type="entry name" value="ATP SYNTHASE DELTA CHAIN"/>
    <property type="match status" value="1"/>
</dbReference>
<evidence type="ECO:0000256" key="5">
    <source>
        <dbReference type="ARBA" id="ARBA00023136"/>
    </source>
</evidence>
<keyword evidence="2 8" id="KW-0813">Transport</keyword>
<keyword evidence="8" id="KW-1003">Cell membrane</keyword>
<evidence type="ECO:0000256" key="8">
    <source>
        <dbReference type="HAMAP-Rule" id="MF_01416"/>
    </source>
</evidence>
<dbReference type="HAMAP" id="MF_01416">
    <property type="entry name" value="ATP_synth_delta_bact"/>
    <property type="match status" value="1"/>
</dbReference>
<gene>
    <name evidence="8 9" type="primary">atpH</name>
    <name evidence="9" type="ORF">ONB71_02250</name>
</gene>
<keyword evidence="6 8" id="KW-0139">CF(1)</keyword>
<evidence type="ECO:0000256" key="2">
    <source>
        <dbReference type="ARBA" id="ARBA00022448"/>
    </source>
</evidence>
<comment type="subcellular location">
    <subcellularLocation>
        <location evidence="8">Cell membrane</location>
        <topology evidence="8">Peripheral membrane protein</topology>
    </subcellularLocation>
    <subcellularLocation>
        <location evidence="1">Membrane</location>
    </subcellularLocation>
</comment>
<dbReference type="GO" id="GO:0005886">
    <property type="term" value="C:plasma membrane"/>
    <property type="evidence" value="ECO:0007669"/>
    <property type="project" value="UniProtKB-SubCell"/>
</dbReference>
<accession>A0AAX3N800</accession>
<dbReference type="GO" id="GO:0046933">
    <property type="term" value="F:proton-transporting ATP synthase activity, rotational mechanism"/>
    <property type="evidence" value="ECO:0007669"/>
    <property type="project" value="UniProtKB-UniRule"/>
</dbReference>
<evidence type="ECO:0000256" key="4">
    <source>
        <dbReference type="ARBA" id="ARBA00023065"/>
    </source>
</evidence>
<comment type="function">
    <text evidence="8">This protein is part of the stalk that links CF(0) to CF(1). It either transmits conformational changes from CF(0) to CF(1) or is implicated in proton conduction.</text>
</comment>
<dbReference type="Pfam" id="PF00213">
    <property type="entry name" value="OSCP"/>
    <property type="match status" value="1"/>
</dbReference>
<dbReference type="InterPro" id="IPR026015">
    <property type="entry name" value="ATP_synth_OSCP/delta_N_sf"/>
</dbReference>
<organism evidence="9 10">
    <name type="scientific">Candidatus Purcelliella pentastirinorum</name>
    <dbReference type="NCBI Taxonomy" id="472834"/>
    <lineage>
        <taxon>Bacteria</taxon>
        <taxon>Pseudomonadati</taxon>
        <taxon>Pseudomonadota</taxon>
        <taxon>Gammaproteobacteria</taxon>
        <taxon>Enterobacterales</taxon>
        <taxon>Enterobacteriaceae</taxon>
        <taxon>Candidatus Purcelliella</taxon>
    </lineage>
</organism>